<reference evidence="1" key="1">
    <citation type="journal article" date="2015" name="Sci. Rep.">
        <title>Tissue- and time-dependent transcription in Ixodes ricinus salivary glands and midguts when blood feeding on the vertebrate host.</title>
        <authorList>
            <person name="Kotsyfakis M."/>
            <person name="Schwarz A."/>
            <person name="Erhart J."/>
            <person name="Ribeiro J.M."/>
        </authorList>
    </citation>
    <scope>NUCLEOTIDE SEQUENCE</scope>
    <source>
        <tissue evidence="1">Salivary gland and midgut</tissue>
    </source>
</reference>
<name>V5HIE3_IXORI</name>
<evidence type="ECO:0008006" key="2">
    <source>
        <dbReference type="Google" id="ProtNLM"/>
    </source>
</evidence>
<proteinExistence type="evidence at transcript level"/>
<protein>
    <recommendedName>
        <fullName evidence="2">Tick transposon</fullName>
    </recommendedName>
</protein>
<accession>V5HIE3</accession>
<sequence length="145" mass="16063">AHVAAQYHRLTTSKQGRAILSTLGYPTVHLSPLPKEPPPWDMIPRITVKPFPRHMHPTVDLGRRQSRALHLSTPPHDIYYTDAAFADGISTTVTVGPKIETVRHHAHVPSPTAAETQSIAEAILLQPNSTESITIRLPKVQRKEP</sequence>
<dbReference type="AlphaFoldDB" id="V5HIE3"/>
<evidence type="ECO:0000313" key="1">
    <source>
        <dbReference type="EMBL" id="JAB73278.1"/>
    </source>
</evidence>
<feature type="non-terminal residue" evidence="1">
    <location>
        <position position="1"/>
    </location>
</feature>
<dbReference type="EMBL" id="GANP01011190">
    <property type="protein sequence ID" value="JAB73278.1"/>
    <property type="molecule type" value="mRNA"/>
</dbReference>
<organism evidence="1">
    <name type="scientific">Ixodes ricinus</name>
    <name type="common">Common tick</name>
    <name type="synonym">Acarus ricinus</name>
    <dbReference type="NCBI Taxonomy" id="34613"/>
    <lineage>
        <taxon>Eukaryota</taxon>
        <taxon>Metazoa</taxon>
        <taxon>Ecdysozoa</taxon>
        <taxon>Arthropoda</taxon>
        <taxon>Chelicerata</taxon>
        <taxon>Arachnida</taxon>
        <taxon>Acari</taxon>
        <taxon>Parasitiformes</taxon>
        <taxon>Ixodida</taxon>
        <taxon>Ixodoidea</taxon>
        <taxon>Ixodidae</taxon>
        <taxon>Ixodinae</taxon>
        <taxon>Ixodes</taxon>
    </lineage>
</organism>